<sequence>MDRRDELNVQDDLPASISLQGEWSRTGVMRRDSCHESSSHRALQLLHPITNAEKGCARYVRICTTVSDTLILKNHRTPRLSTRCIVGPNKF</sequence>
<gene>
    <name evidence="1" type="ORF">MYCIT1_LOCUS8658</name>
</gene>
<evidence type="ECO:0000313" key="2">
    <source>
        <dbReference type="Proteomes" id="UP001295794"/>
    </source>
</evidence>
<dbReference type="EMBL" id="CAVNYO010000110">
    <property type="protein sequence ID" value="CAK5266737.1"/>
    <property type="molecule type" value="Genomic_DNA"/>
</dbReference>
<protein>
    <submittedName>
        <fullName evidence="1">Uncharacterized protein</fullName>
    </submittedName>
</protein>
<organism evidence="1 2">
    <name type="scientific">Mycena citricolor</name>
    <dbReference type="NCBI Taxonomy" id="2018698"/>
    <lineage>
        <taxon>Eukaryota</taxon>
        <taxon>Fungi</taxon>
        <taxon>Dikarya</taxon>
        <taxon>Basidiomycota</taxon>
        <taxon>Agaricomycotina</taxon>
        <taxon>Agaricomycetes</taxon>
        <taxon>Agaricomycetidae</taxon>
        <taxon>Agaricales</taxon>
        <taxon>Marasmiineae</taxon>
        <taxon>Mycenaceae</taxon>
        <taxon>Mycena</taxon>
    </lineage>
</organism>
<accession>A0AAD2H0K0</accession>
<dbReference type="Proteomes" id="UP001295794">
    <property type="component" value="Unassembled WGS sequence"/>
</dbReference>
<dbReference type="AlphaFoldDB" id="A0AAD2H0K0"/>
<proteinExistence type="predicted"/>
<evidence type="ECO:0000313" key="1">
    <source>
        <dbReference type="EMBL" id="CAK5266737.1"/>
    </source>
</evidence>
<keyword evidence="2" id="KW-1185">Reference proteome</keyword>
<reference evidence="1" key="1">
    <citation type="submission" date="2023-11" db="EMBL/GenBank/DDBJ databases">
        <authorList>
            <person name="De Vega J J."/>
            <person name="De Vega J J."/>
        </authorList>
    </citation>
    <scope>NUCLEOTIDE SEQUENCE</scope>
</reference>
<name>A0AAD2H0K0_9AGAR</name>
<comment type="caution">
    <text evidence="1">The sequence shown here is derived from an EMBL/GenBank/DDBJ whole genome shotgun (WGS) entry which is preliminary data.</text>
</comment>